<keyword evidence="11" id="KW-1185">Reference proteome</keyword>
<evidence type="ECO:0000256" key="3">
    <source>
        <dbReference type="ARBA" id="ARBA00020827"/>
    </source>
</evidence>
<feature type="transmembrane region" description="Helical" evidence="9">
    <location>
        <begin position="194"/>
        <end position="213"/>
    </location>
</feature>
<organism evidence="10 11">
    <name type="scientific">Pocillopora damicornis</name>
    <name type="common">Cauliflower coral</name>
    <name type="synonym">Millepora damicornis</name>
    <dbReference type="NCBI Taxonomy" id="46731"/>
    <lineage>
        <taxon>Eukaryota</taxon>
        <taxon>Metazoa</taxon>
        <taxon>Cnidaria</taxon>
        <taxon>Anthozoa</taxon>
        <taxon>Hexacorallia</taxon>
        <taxon>Scleractinia</taxon>
        <taxon>Astrocoeniina</taxon>
        <taxon>Pocilloporidae</taxon>
        <taxon>Pocillopora</taxon>
    </lineage>
</organism>
<dbReference type="GO" id="GO:0000045">
    <property type="term" value="P:autophagosome assembly"/>
    <property type="evidence" value="ECO:0007669"/>
    <property type="project" value="TreeGrafter"/>
</dbReference>
<evidence type="ECO:0000256" key="8">
    <source>
        <dbReference type="ARBA" id="ARBA00031072"/>
    </source>
</evidence>
<dbReference type="Pfam" id="PF07019">
    <property type="entry name" value="EMC6"/>
    <property type="match status" value="1"/>
</dbReference>
<sequence>MVVMLCLTAVCRAFLKPTITGFLVLIVGDFTLSSTTRWNTTCTSDKFECRVMRSSTSKITPASVPEYNDRAVWILWGCDSTDLSGRPSLKVSSDQLKVEFTTITEECLDYLVLRSNRARLVTTGHIPLSPQTQQLTSLKFKMAEGEQHIHGKDEAFSPFSIMANNSIIDFCRTSLASMAGISAGILGLTALKGFIFYFIASLFMSILICLKAGTQWRKFFISWWDLSTSGIFGGVFVWNGSCILGTQSADEITVNIWKIHS</sequence>
<dbReference type="STRING" id="46731.A0A3M6V2R2"/>
<dbReference type="Proteomes" id="UP000275408">
    <property type="component" value="Unassembled WGS sequence"/>
</dbReference>
<dbReference type="PANTHER" id="PTHR20994">
    <property type="entry name" value="ER MEMBRANE PROTEIN COMPLEX SUBUNIT 6"/>
    <property type="match status" value="1"/>
</dbReference>
<dbReference type="GO" id="GO:0034975">
    <property type="term" value="P:protein folding in endoplasmic reticulum"/>
    <property type="evidence" value="ECO:0007669"/>
    <property type="project" value="TreeGrafter"/>
</dbReference>
<evidence type="ECO:0000256" key="9">
    <source>
        <dbReference type="SAM" id="Phobius"/>
    </source>
</evidence>
<evidence type="ECO:0000256" key="5">
    <source>
        <dbReference type="ARBA" id="ARBA00022824"/>
    </source>
</evidence>
<evidence type="ECO:0000256" key="6">
    <source>
        <dbReference type="ARBA" id="ARBA00022989"/>
    </source>
</evidence>
<evidence type="ECO:0000256" key="7">
    <source>
        <dbReference type="ARBA" id="ARBA00023136"/>
    </source>
</evidence>
<keyword evidence="4 9" id="KW-0812">Transmembrane</keyword>
<comment type="similarity">
    <text evidence="2">Belongs to the EMC6 family.</text>
</comment>
<comment type="caution">
    <text evidence="10">The sequence shown here is derived from an EMBL/GenBank/DDBJ whole genome shotgun (WGS) entry which is preliminary data.</text>
</comment>
<evidence type="ECO:0000256" key="4">
    <source>
        <dbReference type="ARBA" id="ARBA00022692"/>
    </source>
</evidence>
<reference evidence="10 11" key="1">
    <citation type="journal article" date="2018" name="Sci. Rep.">
        <title>Comparative analysis of the Pocillopora damicornis genome highlights role of immune system in coral evolution.</title>
        <authorList>
            <person name="Cunning R."/>
            <person name="Bay R.A."/>
            <person name="Gillette P."/>
            <person name="Baker A.C."/>
            <person name="Traylor-Knowles N."/>
        </authorList>
    </citation>
    <scope>NUCLEOTIDE SEQUENCE [LARGE SCALE GENOMIC DNA]</scope>
    <source>
        <strain evidence="10">RSMAS</strain>
        <tissue evidence="10">Whole animal</tissue>
    </source>
</reference>
<proteinExistence type="inferred from homology"/>
<gene>
    <name evidence="10" type="ORF">pdam_00004509</name>
</gene>
<dbReference type="GO" id="GO:0072546">
    <property type="term" value="C:EMC complex"/>
    <property type="evidence" value="ECO:0007669"/>
    <property type="project" value="InterPro"/>
</dbReference>
<dbReference type="PANTHER" id="PTHR20994:SF0">
    <property type="entry name" value="ER MEMBRANE PROTEIN COMPLEX SUBUNIT 6"/>
    <property type="match status" value="1"/>
</dbReference>
<comment type="subcellular location">
    <subcellularLocation>
        <location evidence="1">Endoplasmic reticulum membrane</location>
        <topology evidence="1">Multi-pass membrane protein</topology>
    </subcellularLocation>
</comment>
<evidence type="ECO:0000313" key="10">
    <source>
        <dbReference type="EMBL" id="RMX60089.1"/>
    </source>
</evidence>
<protein>
    <recommendedName>
        <fullName evidence="3">ER membrane protein complex subunit 6</fullName>
    </recommendedName>
    <alternativeName>
        <fullName evidence="8">Transmembrane protein 93</fullName>
    </alternativeName>
</protein>
<evidence type="ECO:0000313" key="11">
    <source>
        <dbReference type="Proteomes" id="UP000275408"/>
    </source>
</evidence>
<dbReference type="InterPro" id="IPR008504">
    <property type="entry name" value="Emc6"/>
</dbReference>
<dbReference type="OrthoDB" id="16510at2759"/>
<dbReference type="InterPro" id="IPR029008">
    <property type="entry name" value="EMC6-like"/>
</dbReference>
<evidence type="ECO:0000256" key="2">
    <source>
        <dbReference type="ARBA" id="ARBA00009436"/>
    </source>
</evidence>
<dbReference type="EMBL" id="RCHS01000245">
    <property type="protein sequence ID" value="RMX60089.1"/>
    <property type="molecule type" value="Genomic_DNA"/>
</dbReference>
<keyword evidence="7 9" id="KW-0472">Membrane</keyword>
<keyword evidence="6 9" id="KW-1133">Transmembrane helix</keyword>
<name>A0A3M6V2R2_POCDA</name>
<keyword evidence="5" id="KW-0256">Endoplasmic reticulum</keyword>
<accession>A0A3M6V2R2</accession>
<evidence type="ECO:0000256" key="1">
    <source>
        <dbReference type="ARBA" id="ARBA00004477"/>
    </source>
</evidence>
<dbReference type="AlphaFoldDB" id="A0A3M6V2R2"/>